<proteinExistence type="predicted"/>
<evidence type="ECO:0000259" key="1">
    <source>
        <dbReference type="Pfam" id="PF13614"/>
    </source>
</evidence>
<sequence length="404" mass="45011">MADTSRATDAVDDVDSLIMEHGRDLSAKLQAHWLEHFPPVAEKSLRSFQLSEVARFLGVKPGYLRNLSLEGKGPAPSVTPSGRRSYSAEQILELRQYLDDNARARKRYVPHRQGSEHLQIIAVANFKGGSGKTTTAAHLAQHLALAGHRVLAIDLDPQASLTALHGLQPEFDVGRNETLYGAIRYDDERRPLSDVIRRTNFAGLDIVPGNIELMDFEYDTPLVLATKESGSMGRQFFARLDEALGPVADRYDVVILDCPPQLGYLTMIALCSATALLVTVHPQMLDVMSMSQFLQMLGDVMAHLKKAGGKMQYDWVRYLITRYEASDQPQTEMVTFIRTRFGRHVLTNPMLKSVAISDAGLTKQTLYEVERKEFTPSTYDRAIESLDAVNGEIEGLIHKAWGRG</sequence>
<gene>
    <name evidence="2" type="ORF">GCM10017643_03250</name>
</gene>
<dbReference type="PANTHER" id="PTHR13696">
    <property type="entry name" value="P-LOOP CONTAINING NUCLEOSIDE TRIPHOSPHATE HYDROLASE"/>
    <property type="match status" value="1"/>
</dbReference>
<dbReference type="EMBL" id="BSFJ01000002">
    <property type="protein sequence ID" value="GLK70210.1"/>
    <property type="molecule type" value="Genomic_DNA"/>
</dbReference>
<accession>A0A9W6MXS2</accession>
<dbReference type="NCBIfam" id="NF010443">
    <property type="entry name" value="PRK13869.1"/>
    <property type="match status" value="1"/>
</dbReference>
<dbReference type="CDD" id="cd02042">
    <property type="entry name" value="ParAB_family"/>
    <property type="match status" value="1"/>
</dbReference>
<dbReference type="Gene3D" id="1.10.1660.10">
    <property type="match status" value="1"/>
</dbReference>
<dbReference type="SUPFAM" id="SSF52540">
    <property type="entry name" value="P-loop containing nucleoside triphosphate hydrolases"/>
    <property type="match status" value="1"/>
</dbReference>
<dbReference type="InterPro" id="IPR009061">
    <property type="entry name" value="DNA-bd_dom_put_sf"/>
</dbReference>
<dbReference type="Proteomes" id="UP001143370">
    <property type="component" value="Unassembled WGS sequence"/>
</dbReference>
<evidence type="ECO:0000313" key="2">
    <source>
        <dbReference type="EMBL" id="GLK70210.1"/>
    </source>
</evidence>
<dbReference type="InterPro" id="IPR027417">
    <property type="entry name" value="P-loop_NTPase"/>
</dbReference>
<dbReference type="SUPFAM" id="SSF46955">
    <property type="entry name" value="Putative DNA-binding domain"/>
    <property type="match status" value="1"/>
</dbReference>
<dbReference type="InterPro" id="IPR025669">
    <property type="entry name" value="AAA_dom"/>
</dbReference>
<protein>
    <submittedName>
        <fullName evidence="2">Plasmid partitioning protein RepA</fullName>
    </submittedName>
</protein>
<dbReference type="RefSeq" id="WP_213375198.1">
    <property type="nucleotide sequence ID" value="NZ_BSFJ01000002.1"/>
</dbReference>
<dbReference type="PANTHER" id="PTHR13696:SF52">
    <property type="entry name" value="PARA FAMILY PROTEIN CT_582"/>
    <property type="match status" value="1"/>
</dbReference>
<reference evidence="2" key="1">
    <citation type="journal article" date="2014" name="Int. J. Syst. Evol. Microbiol.">
        <title>Complete genome sequence of Corynebacterium casei LMG S-19264T (=DSM 44701T), isolated from a smear-ripened cheese.</title>
        <authorList>
            <consortium name="US DOE Joint Genome Institute (JGI-PGF)"/>
            <person name="Walter F."/>
            <person name="Albersmeier A."/>
            <person name="Kalinowski J."/>
            <person name="Ruckert C."/>
        </authorList>
    </citation>
    <scope>NUCLEOTIDE SEQUENCE</scope>
    <source>
        <strain evidence="2">VKM B-2484</strain>
    </source>
</reference>
<dbReference type="NCBIfam" id="TIGR03453">
    <property type="entry name" value="partition_RepA"/>
    <property type="match status" value="1"/>
</dbReference>
<keyword evidence="3" id="KW-1185">Reference proteome</keyword>
<dbReference type="AlphaFoldDB" id="A0A9W6MXS2"/>
<dbReference type="InterPro" id="IPR050678">
    <property type="entry name" value="DNA_Partitioning_ATPase"/>
</dbReference>
<comment type="caution">
    <text evidence="2">The sequence shown here is derived from an EMBL/GenBank/DDBJ whole genome shotgun (WGS) entry which is preliminary data.</text>
</comment>
<evidence type="ECO:0000313" key="3">
    <source>
        <dbReference type="Proteomes" id="UP001143370"/>
    </source>
</evidence>
<dbReference type="Gene3D" id="3.40.50.300">
    <property type="entry name" value="P-loop containing nucleotide triphosphate hydrolases"/>
    <property type="match status" value="1"/>
</dbReference>
<reference evidence="2" key="2">
    <citation type="submission" date="2023-01" db="EMBL/GenBank/DDBJ databases">
        <authorList>
            <person name="Sun Q."/>
            <person name="Evtushenko L."/>
        </authorList>
    </citation>
    <scope>NUCLEOTIDE SEQUENCE</scope>
    <source>
        <strain evidence="2">VKM B-2484</strain>
    </source>
</reference>
<feature type="domain" description="AAA" evidence="1">
    <location>
        <begin position="119"/>
        <end position="305"/>
    </location>
</feature>
<name>A0A9W6MXS2_9HYPH</name>
<dbReference type="Pfam" id="PF13614">
    <property type="entry name" value="AAA_31"/>
    <property type="match status" value="1"/>
</dbReference>
<organism evidence="2 3">
    <name type="scientific">Ancylobacter dichloromethanicus</name>
    <dbReference type="NCBI Taxonomy" id="518825"/>
    <lineage>
        <taxon>Bacteria</taxon>
        <taxon>Pseudomonadati</taxon>
        <taxon>Pseudomonadota</taxon>
        <taxon>Alphaproteobacteria</taxon>
        <taxon>Hyphomicrobiales</taxon>
        <taxon>Xanthobacteraceae</taxon>
        <taxon>Ancylobacter</taxon>
    </lineage>
</organism>
<dbReference type="InterPro" id="IPR017818">
    <property type="entry name" value="Plasmid_partition_RepA"/>
</dbReference>